<dbReference type="PANTHER" id="PTHR10963:SF55">
    <property type="entry name" value="GLYCOSIDE HYDROLASE FAMILY 16 PROTEIN"/>
    <property type="match status" value="1"/>
</dbReference>
<sequence length="694" mass="75856">MNHQINGLSFQLNIIAIALSGLFLLGCGSGNPTVVDEVEATPPTSITGWQMVWQDEFDGTEVDSSKWSFAVDCFGGGNDEAQCYTARSENSQVAEGLLTITALRETFSGPAVNDSDPNYDPLDTSKTLDYTSARLVSKNKGDWKYGRFEIRAKLPQGQGTWPAIWMLPTDWVYGPWAGSGEIDIMEAVNLTTVTNGGEPESAVHGTLHFGKTWPNNVYSGQDYHLPEAQNPADDFHVYALEWQEDEIRWYVDDVHYATQRSSGWYSQYTDENGATANAPGDAPFNQQFHMLLNLAVGGSWAANVNNTGIDESVFPQTMQIDYVRVYECADSPNTGAGCAAIDDAAIIVPGHSAPEIVIPDTQFGQGPTFSLFSYADTIALNTSLSFGSYNPDGAITYQVGSDDVRGEVLEITKIATIGNVFFEYSPRVDLSHWQALGELVFDINIASITQGTEVLVKVDSGWPKVGDMSISLPTNLNEWQEVRVPLASLVASGNRFSPGSTVNLADVVNPFVIEPTGPVVFKLDNIRYEYQVAQQTELVVYDDAAVAPYAFGLFAASGQLVEEQVDVGGEHKIVTQLTFNTNEAVGFYQSSGTVMDFSSFNFLSFDLNVVTDPREVRNMKIKMDCQTPCSSGDFDITPPDIGAWTHYNIALTDLVANKGSSLDLTKVDTPMVIFPKWGDQQGVVLQIDNIKLIK</sequence>
<dbReference type="CDD" id="cd08023">
    <property type="entry name" value="GH16_laminarinase_like"/>
    <property type="match status" value="1"/>
</dbReference>
<dbReference type="Proteomes" id="UP000001982">
    <property type="component" value="Chromosome"/>
</dbReference>
<accession>Q12KZ3</accession>
<dbReference type="InterPro" id="IPR000757">
    <property type="entry name" value="Beta-glucanase-like"/>
</dbReference>
<evidence type="ECO:0000313" key="3">
    <source>
        <dbReference type="EMBL" id="ABE55883.1"/>
    </source>
</evidence>
<organism evidence="3 4">
    <name type="scientific">Shewanella denitrificans (strain OS217 / ATCC BAA-1090 / DSM 15013)</name>
    <dbReference type="NCBI Taxonomy" id="318161"/>
    <lineage>
        <taxon>Bacteria</taxon>
        <taxon>Pseudomonadati</taxon>
        <taxon>Pseudomonadota</taxon>
        <taxon>Gammaproteobacteria</taxon>
        <taxon>Alteromonadales</taxon>
        <taxon>Shewanellaceae</taxon>
        <taxon>Shewanella</taxon>
    </lineage>
</organism>
<protein>
    <submittedName>
        <fullName evidence="3">Glycoside hydrolase, family 16</fullName>
    </submittedName>
</protein>
<keyword evidence="3" id="KW-0378">Hydrolase</keyword>
<dbReference type="Gene3D" id="2.60.120.430">
    <property type="entry name" value="Galactose-binding lectin"/>
    <property type="match status" value="2"/>
</dbReference>
<reference evidence="3 4" key="1">
    <citation type="submission" date="2006-03" db="EMBL/GenBank/DDBJ databases">
        <title>Complete sequence of Shewanella denitrificans OS217.</title>
        <authorList>
            <consortium name="US DOE Joint Genome Institute"/>
            <person name="Copeland A."/>
            <person name="Lucas S."/>
            <person name="Lapidus A."/>
            <person name="Barry K."/>
            <person name="Detter J.C."/>
            <person name="Glavina del Rio T."/>
            <person name="Hammon N."/>
            <person name="Israni S."/>
            <person name="Dalin E."/>
            <person name="Tice H."/>
            <person name="Pitluck S."/>
            <person name="Brettin T."/>
            <person name="Bruce D."/>
            <person name="Han C."/>
            <person name="Tapia R."/>
            <person name="Gilna P."/>
            <person name="Kiss H."/>
            <person name="Schmutz J."/>
            <person name="Larimer F."/>
            <person name="Land M."/>
            <person name="Hauser L."/>
            <person name="Kyrpides N."/>
            <person name="Lykidis A."/>
            <person name="Richardson P."/>
        </authorList>
    </citation>
    <scope>NUCLEOTIDE SEQUENCE [LARGE SCALE GENOMIC DNA]</scope>
    <source>
        <strain evidence="4">OS217 / ATCC BAA-1090 / DSM 15013</strain>
    </source>
</reference>
<dbReference type="InterPro" id="IPR013320">
    <property type="entry name" value="ConA-like_dom_sf"/>
</dbReference>
<dbReference type="OrthoDB" id="9809583at2"/>
<dbReference type="RefSeq" id="WP_011497034.1">
    <property type="nucleotide sequence ID" value="NC_007954.1"/>
</dbReference>
<dbReference type="SUPFAM" id="SSF49785">
    <property type="entry name" value="Galactose-binding domain-like"/>
    <property type="match status" value="2"/>
</dbReference>
<dbReference type="GO" id="GO:0004553">
    <property type="term" value="F:hydrolase activity, hydrolyzing O-glycosyl compounds"/>
    <property type="evidence" value="ECO:0007669"/>
    <property type="project" value="InterPro"/>
</dbReference>
<proteinExistence type="inferred from homology"/>
<dbReference type="KEGG" id="sdn:Sden_2604"/>
<name>Q12KZ3_SHEDO</name>
<dbReference type="STRING" id="318161.Sden_2604"/>
<dbReference type="eggNOG" id="COG2273">
    <property type="taxonomic scope" value="Bacteria"/>
</dbReference>
<gene>
    <name evidence="3" type="ordered locus">Sden_2604</name>
</gene>
<evidence type="ECO:0000313" key="4">
    <source>
        <dbReference type="Proteomes" id="UP000001982"/>
    </source>
</evidence>
<dbReference type="AlphaFoldDB" id="Q12KZ3"/>
<dbReference type="SUPFAM" id="SSF49899">
    <property type="entry name" value="Concanavalin A-like lectins/glucanases"/>
    <property type="match status" value="1"/>
</dbReference>
<dbReference type="PROSITE" id="PS51762">
    <property type="entry name" value="GH16_2"/>
    <property type="match status" value="1"/>
</dbReference>
<comment type="similarity">
    <text evidence="1">Belongs to the glycosyl hydrolase 16 family.</text>
</comment>
<dbReference type="CAZy" id="GH16">
    <property type="family name" value="Glycoside Hydrolase Family 16"/>
</dbReference>
<dbReference type="InterPro" id="IPR008979">
    <property type="entry name" value="Galactose-bd-like_sf"/>
</dbReference>
<dbReference type="EMBL" id="CP000302">
    <property type="protein sequence ID" value="ABE55883.1"/>
    <property type="molecule type" value="Genomic_DNA"/>
</dbReference>
<evidence type="ECO:0000259" key="2">
    <source>
        <dbReference type="PROSITE" id="PS51762"/>
    </source>
</evidence>
<dbReference type="PANTHER" id="PTHR10963">
    <property type="entry name" value="GLYCOSYL HYDROLASE-RELATED"/>
    <property type="match status" value="1"/>
</dbReference>
<dbReference type="Pfam" id="PF00722">
    <property type="entry name" value="Glyco_hydro_16"/>
    <property type="match status" value="1"/>
</dbReference>
<dbReference type="Gene3D" id="2.60.120.200">
    <property type="match status" value="1"/>
</dbReference>
<keyword evidence="4" id="KW-1185">Reference proteome</keyword>
<dbReference type="GO" id="GO:0005975">
    <property type="term" value="P:carbohydrate metabolic process"/>
    <property type="evidence" value="ECO:0007669"/>
    <property type="project" value="InterPro"/>
</dbReference>
<evidence type="ECO:0000256" key="1">
    <source>
        <dbReference type="ARBA" id="ARBA00006865"/>
    </source>
</evidence>
<dbReference type="HOGENOM" id="CLU_024982_0_0_6"/>
<dbReference type="InterPro" id="IPR050546">
    <property type="entry name" value="Glycosyl_Hydrlase_16"/>
</dbReference>
<feature type="domain" description="GH16" evidence="2">
    <location>
        <begin position="35"/>
        <end position="331"/>
    </location>
</feature>